<dbReference type="Proteomes" id="UP000549343">
    <property type="component" value="Unassembled WGS sequence"/>
</dbReference>
<feature type="compositionally biased region" description="Low complexity" evidence="1">
    <location>
        <begin position="587"/>
        <end position="599"/>
    </location>
</feature>
<dbReference type="EMBL" id="BAAAHD010000018">
    <property type="protein sequence ID" value="GAA0557070.1"/>
    <property type="molecule type" value="Genomic_DNA"/>
</dbReference>
<dbReference type="AlphaFoldDB" id="A0A7W7IG91"/>
<organism evidence="3 4">
    <name type="scientific">Actinomadura livida</name>
    <dbReference type="NCBI Taxonomy" id="79909"/>
    <lineage>
        <taxon>Bacteria</taxon>
        <taxon>Bacillati</taxon>
        <taxon>Actinomycetota</taxon>
        <taxon>Actinomycetes</taxon>
        <taxon>Streptosporangiales</taxon>
        <taxon>Thermomonosporaceae</taxon>
        <taxon>Actinomadura</taxon>
    </lineage>
</organism>
<reference evidence="2 5" key="1">
    <citation type="journal article" date="2019" name="Int. J. Syst. Evol. Microbiol.">
        <title>The Global Catalogue of Microorganisms (GCM) 10K type strain sequencing project: providing services to taxonomists for standard genome sequencing and annotation.</title>
        <authorList>
            <consortium name="The Broad Institute Genomics Platform"/>
            <consortium name="The Broad Institute Genome Sequencing Center for Infectious Disease"/>
            <person name="Wu L."/>
            <person name="Ma J."/>
        </authorList>
    </citation>
    <scope>NUCLEOTIDE SEQUENCE [LARGE SCALE GENOMIC DNA]</scope>
    <source>
        <strain evidence="2 5">JCM 10667</strain>
    </source>
</reference>
<evidence type="ECO:0000313" key="5">
    <source>
        <dbReference type="Proteomes" id="UP001501427"/>
    </source>
</evidence>
<reference evidence="2" key="3">
    <citation type="submission" date="2023-12" db="EMBL/GenBank/DDBJ databases">
        <authorList>
            <person name="Sun Q."/>
            <person name="Inoue M."/>
        </authorList>
    </citation>
    <scope>NUCLEOTIDE SEQUENCE</scope>
    <source>
        <strain evidence="2">JCM 10667</strain>
    </source>
</reference>
<gene>
    <name evidence="3" type="ORF">F4557_004849</name>
    <name evidence="2" type="ORF">GCM10009546_18920</name>
</gene>
<proteinExistence type="predicted"/>
<comment type="caution">
    <text evidence="3">The sequence shown here is derived from an EMBL/GenBank/DDBJ whole genome shotgun (WGS) entry which is preliminary data.</text>
</comment>
<evidence type="ECO:0000313" key="4">
    <source>
        <dbReference type="Proteomes" id="UP000549343"/>
    </source>
</evidence>
<dbReference type="EMBL" id="JACHMV010000001">
    <property type="protein sequence ID" value="MBB4776431.1"/>
    <property type="molecule type" value="Genomic_DNA"/>
</dbReference>
<reference evidence="3 4" key="2">
    <citation type="submission" date="2020-08" db="EMBL/GenBank/DDBJ databases">
        <title>Sequencing the genomes of 1000 actinobacteria strains.</title>
        <authorList>
            <person name="Klenk H.-P."/>
        </authorList>
    </citation>
    <scope>NUCLEOTIDE SEQUENCE [LARGE SCALE GENOMIC DNA]</scope>
    <source>
        <strain evidence="3 4">DSM 44772</strain>
    </source>
</reference>
<sequence>MADNWVETTVGDLRRWADEHGKALDEPGARILLDLAQKEMGLPGPDALTPEHLRELLLKVFPESVVAGREDVPTILDVLRRIAAYLRDTKAVTPDAAAGLEAEIDRIGPEFEELVASVDTEERQAAAEVIGGLMQADGVSLDDQEAVEAWISDFEALPDHERYARTEGYLRQVEELVVPPVHLAPQAELADAVRRSRLTRLTLALADWTGERDLTEHDTLTEADAEAAGAVLGLDTPRRHGQMEDSGELERFWWAAVEAEMITADDGTAGPGPALDGLRSTDDTTLLGAWLPLFDALAVPGHDYADGLDAVELVQNEMTGVLIHLYEQEEPTEPATLLGALLDHVEEAYDLSDADGMPALVSDAFHLELATLEEWGVVQKSGAEESGEGRELTPLGVWAVRELLIADGFTAPVVGELAGARASELIAGLTWYRPEAADEEIDGWLAGQDPKDAAADLLDVMRTGGPGARNLAAAVLHRIGPEAAGVVRAAQEHPLVSPYAALWLNATGDPSGRELAREEYLWVFVDTVAGMLETAEPEEAVEAALLDTPPGTEMEQMVDELWRTDHPGVADVLEALGAHHPDRATAKAARTAAYKARSANQGAGRSV</sequence>
<dbReference type="Proteomes" id="UP001501427">
    <property type="component" value="Unassembled WGS sequence"/>
</dbReference>
<evidence type="ECO:0000256" key="1">
    <source>
        <dbReference type="SAM" id="MobiDB-lite"/>
    </source>
</evidence>
<evidence type="ECO:0000313" key="3">
    <source>
        <dbReference type="EMBL" id="MBB4776431.1"/>
    </source>
</evidence>
<keyword evidence="5" id="KW-1185">Reference proteome</keyword>
<dbReference type="RefSeq" id="WP_184886322.1">
    <property type="nucleotide sequence ID" value="NZ_BAAAHD010000018.1"/>
</dbReference>
<evidence type="ECO:0000313" key="2">
    <source>
        <dbReference type="EMBL" id="GAA0557070.1"/>
    </source>
</evidence>
<feature type="region of interest" description="Disordered" evidence="1">
    <location>
        <begin position="587"/>
        <end position="607"/>
    </location>
</feature>
<protein>
    <submittedName>
        <fullName evidence="3">Uncharacterized protein</fullName>
    </submittedName>
</protein>
<accession>A0A7W7IG91</accession>
<name>A0A7W7IG91_9ACTN</name>